<dbReference type="RefSeq" id="WP_306728073.1">
    <property type="nucleotide sequence ID" value="NZ_JAVDDT010000003.1"/>
</dbReference>
<keyword evidence="1" id="KW-0732">Signal</keyword>
<evidence type="ECO:0000259" key="2">
    <source>
        <dbReference type="Pfam" id="PF01979"/>
    </source>
</evidence>
<name>A0ABU0W6B6_9GAMM</name>
<dbReference type="InterPro" id="IPR032466">
    <property type="entry name" value="Metal_Hydrolase"/>
</dbReference>
<accession>A0ABU0W6B6</accession>
<comment type="caution">
    <text evidence="3">The sequence shown here is derived from an EMBL/GenBank/DDBJ whole genome shotgun (WGS) entry which is preliminary data.</text>
</comment>
<protein>
    <submittedName>
        <fullName evidence="3">Amidohydrolase family protein</fullName>
    </submittedName>
</protein>
<evidence type="ECO:0000256" key="1">
    <source>
        <dbReference type="SAM" id="SignalP"/>
    </source>
</evidence>
<dbReference type="Gene3D" id="3.30.110.90">
    <property type="entry name" value="Amidohydrolase"/>
    <property type="match status" value="1"/>
</dbReference>
<dbReference type="SUPFAM" id="SSF51556">
    <property type="entry name" value="Metallo-dependent hydrolases"/>
    <property type="match status" value="1"/>
</dbReference>
<evidence type="ECO:0000313" key="3">
    <source>
        <dbReference type="EMBL" id="MDQ2069575.1"/>
    </source>
</evidence>
<reference evidence="3 4" key="1">
    <citation type="submission" date="2023-08" db="EMBL/GenBank/DDBJ databases">
        <title>Whole-genome sequencing of halo(alkali)philic microorganisms from hypersaline lakes.</title>
        <authorList>
            <person name="Sorokin D.Y."/>
            <person name="Abbas B."/>
            <person name="Merkel A.Y."/>
        </authorList>
    </citation>
    <scope>NUCLEOTIDE SEQUENCE [LARGE SCALE GENOMIC DNA]</scope>
    <source>
        <strain evidence="3 4">AB-CW4</strain>
    </source>
</reference>
<gene>
    <name evidence="3" type="ORF">RBH19_06800</name>
</gene>
<dbReference type="SUPFAM" id="SSF51338">
    <property type="entry name" value="Composite domain of metallo-dependent hydrolases"/>
    <property type="match status" value="1"/>
</dbReference>
<feature type="chain" id="PRO_5045291176" evidence="1">
    <location>
        <begin position="23"/>
        <end position="455"/>
    </location>
</feature>
<feature type="domain" description="Amidohydrolase-related" evidence="2">
    <location>
        <begin position="78"/>
        <end position="435"/>
    </location>
</feature>
<dbReference type="InterPro" id="IPR051781">
    <property type="entry name" value="Metallo-dep_Hydrolase"/>
</dbReference>
<dbReference type="PANTHER" id="PTHR43135">
    <property type="entry name" value="ALPHA-D-RIBOSE 1-METHYLPHOSPHONATE 5-TRIPHOSPHATE DIPHOSPHATASE"/>
    <property type="match status" value="1"/>
</dbReference>
<dbReference type="Pfam" id="PF01979">
    <property type="entry name" value="Amidohydro_1"/>
    <property type="match status" value="1"/>
</dbReference>
<organism evidence="3 4">
    <name type="scientific">Natronospira bacteriovora</name>
    <dbReference type="NCBI Taxonomy" id="3069753"/>
    <lineage>
        <taxon>Bacteria</taxon>
        <taxon>Pseudomonadati</taxon>
        <taxon>Pseudomonadota</taxon>
        <taxon>Gammaproteobacteria</taxon>
        <taxon>Natronospirales</taxon>
        <taxon>Natronospiraceae</taxon>
        <taxon>Natronospira</taxon>
    </lineage>
</organism>
<dbReference type="Gene3D" id="2.30.40.10">
    <property type="entry name" value="Urease, subunit C, domain 1"/>
    <property type="match status" value="1"/>
</dbReference>
<dbReference type="InterPro" id="IPR006680">
    <property type="entry name" value="Amidohydro-rel"/>
</dbReference>
<dbReference type="Gene3D" id="3.40.50.10910">
    <property type="entry name" value="Amidohydrolase"/>
    <property type="match status" value="1"/>
</dbReference>
<proteinExistence type="predicted"/>
<evidence type="ECO:0000313" key="4">
    <source>
        <dbReference type="Proteomes" id="UP001239019"/>
    </source>
</evidence>
<dbReference type="EMBL" id="JAVDDT010000003">
    <property type="protein sequence ID" value="MDQ2069575.1"/>
    <property type="molecule type" value="Genomic_DNA"/>
</dbReference>
<dbReference type="Proteomes" id="UP001239019">
    <property type="component" value="Unassembled WGS sequence"/>
</dbReference>
<keyword evidence="4" id="KW-1185">Reference proteome</keyword>
<sequence length="455" mass="51153">MRNFILLLLILLLSLFATDAPAESAERWVIDNVHVVPMSRNEVLHDRSVLIENGRITGIRAAGTRPEGYRPIDGRGGFLMPGLAEMHAHVPGERADRQLREDILFLYLSNGVTLARGMLGEPWHLELREALTSEDMLGPRLITSGPSFNGNSVESPEQGADMVREQAEAGYDFLKIHPGLSREEFDAVVEAAREVGIRFAGHVPEDVGIDRALEARYASIDHLDRYPRALVDEETLASVDPGFFDYRLAPFADEDAIPEIAERTRDAGVWNVPTETLMHNLLLMNPDMAEKDRPELRYLPADMVERWQDWARRTQAEEDYDRQAAEAFMALRKDLIKALHEAGAGLLMGSDAPQVFNVPGFSIHHEMAIMEAAGLSPYEVLRTATVNPARFFNAEDDWGQVREGMRAELILLDGNPLEDLSNLRDPRGVMIGSRWLDREAIGRKLRAIEDRYARD</sequence>
<feature type="signal peptide" evidence="1">
    <location>
        <begin position="1"/>
        <end position="22"/>
    </location>
</feature>
<dbReference type="InterPro" id="IPR011059">
    <property type="entry name" value="Metal-dep_hydrolase_composite"/>
</dbReference>
<dbReference type="Gene3D" id="1.20.58.520">
    <property type="entry name" value="Amidohydrolase"/>
    <property type="match status" value="1"/>
</dbReference>
<dbReference type="PANTHER" id="PTHR43135:SF3">
    <property type="entry name" value="ALPHA-D-RIBOSE 1-METHYLPHOSPHONATE 5-TRIPHOSPHATE DIPHOSPHATASE"/>
    <property type="match status" value="1"/>
</dbReference>